<feature type="non-terminal residue" evidence="1">
    <location>
        <position position="1"/>
    </location>
</feature>
<proteinExistence type="predicted"/>
<name>A0A3M7PPD0_BRAPC</name>
<accession>A0A3M7PPD0</accession>
<dbReference type="EMBL" id="REGN01009548">
    <property type="protein sequence ID" value="RNA00933.1"/>
    <property type="molecule type" value="Genomic_DNA"/>
</dbReference>
<sequence>PFKSPSLSNFLEEKSRFDNKETKSLPIFSSNLISKDMMRPINFECKSPSISRLKDKTEYNMKLPELENKQLNKSVLIESDQEETFREPPKIEEEKIV</sequence>
<reference evidence="1 2" key="1">
    <citation type="journal article" date="2018" name="Sci. Rep.">
        <title>Genomic signatures of local adaptation to the degree of environmental predictability in rotifers.</title>
        <authorList>
            <person name="Franch-Gras L."/>
            <person name="Hahn C."/>
            <person name="Garcia-Roger E.M."/>
            <person name="Carmona M.J."/>
            <person name="Serra M."/>
            <person name="Gomez A."/>
        </authorList>
    </citation>
    <scope>NUCLEOTIDE SEQUENCE [LARGE SCALE GENOMIC DNA]</scope>
    <source>
        <strain evidence="1">HYR1</strain>
    </source>
</reference>
<keyword evidence="2" id="KW-1185">Reference proteome</keyword>
<gene>
    <name evidence="1" type="ORF">BpHYR1_025810</name>
</gene>
<dbReference type="AlphaFoldDB" id="A0A3M7PPD0"/>
<evidence type="ECO:0000313" key="1">
    <source>
        <dbReference type="EMBL" id="RNA00933.1"/>
    </source>
</evidence>
<protein>
    <submittedName>
        <fullName evidence="1">Uncharacterized protein</fullName>
    </submittedName>
</protein>
<dbReference type="Proteomes" id="UP000276133">
    <property type="component" value="Unassembled WGS sequence"/>
</dbReference>
<evidence type="ECO:0000313" key="2">
    <source>
        <dbReference type="Proteomes" id="UP000276133"/>
    </source>
</evidence>
<organism evidence="1 2">
    <name type="scientific">Brachionus plicatilis</name>
    <name type="common">Marine rotifer</name>
    <name type="synonym">Brachionus muelleri</name>
    <dbReference type="NCBI Taxonomy" id="10195"/>
    <lineage>
        <taxon>Eukaryota</taxon>
        <taxon>Metazoa</taxon>
        <taxon>Spiralia</taxon>
        <taxon>Gnathifera</taxon>
        <taxon>Rotifera</taxon>
        <taxon>Eurotatoria</taxon>
        <taxon>Monogononta</taxon>
        <taxon>Pseudotrocha</taxon>
        <taxon>Ploima</taxon>
        <taxon>Brachionidae</taxon>
        <taxon>Brachionus</taxon>
    </lineage>
</organism>
<comment type="caution">
    <text evidence="1">The sequence shown here is derived from an EMBL/GenBank/DDBJ whole genome shotgun (WGS) entry which is preliminary data.</text>
</comment>